<keyword evidence="12" id="KW-0966">Cell projection</keyword>
<evidence type="ECO:0000256" key="9">
    <source>
        <dbReference type="ARBA" id="ARBA00023054"/>
    </source>
</evidence>
<protein>
    <recommendedName>
        <fullName evidence="5">Coiled-coil domain-containing protein 181</fullName>
    </recommendedName>
</protein>
<feature type="region of interest" description="Disordered" evidence="14">
    <location>
        <begin position="126"/>
        <end position="169"/>
    </location>
</feature>
<dbReference type="PANTHER" id="PTHR14320">
    <property type="entry name" value="COILED-COIL DOMAIN-CONTAINING PROTEIN 181"/>
    <property type="match status" value="1"/>
</dbReference>
<keyword evidence="9" id="KW-0175">Coiled coil</keyword>
<keyword evidence="8" id="KW-0282">Flagellum</keyword>
<proteinExistence type="inferred from homology"/>
<dbReference type="GO" id="GO:0008017">
    <property type="term" value="F:microtubule binding"/>
    <property type="evidence" value="ECO:0007669"/>
    <property type="project" value="InterPro"/>
</dbReference>
<dbReference type="GO" id="GO:0005874">
    <property type="term" value="C:microtubule"/>
    <property type="evidence" value="ECO:0007669"/>
    <property type="project" value="UniProtKB-KW"/>
</dbReference>
<feature type="compositionally biased region" description="Polar residues" evidence="14">
    <location>
        <begin position="126"/>
        <end position="157"/>
    </location>
</feature>
<dbReference type="EMBL" id="JAKMXF010000222">
    <property type="protein sequence ID" value="KAI6654575.1"/>
    <property type="molecule type" value="Genomic_DNA"/>
</dbReference>
<keyword evidence="7" id="KW-0493">Microtubule</keyword>
<dbReference type="InterPro" id="IPR026687">
    <property type="entry name" value="CCDC181"/>
</dbReference>
<evidence type="ECO:0000256" key="10">
    <source>
        <dbReference type="ARBA" id="ARBA00023069"/>
    </source>
</evidence>
<dbReference type="PANTHER" id="PTHR14320:SF2">
    <property type="entry name" value="COILED-COIL DOMAIN-CONTAINING PROTEIN 181"/>
    <property type="match status" value="1"/>
</dbReference>
<evidence type="ECO:0000256" key="5">
    <source>
        <dbReference type="ARBA" id="ARBA00022306"/>
    </source>
</evidence>
<keyword evidence="6" id="KW-0963">Cytoplasm</keyword>
<keyword evidence="16" id="KW-1185">Reference proteome</keyword>
<accession>A0AAV7K1D5</accession>
<comment type="caution">
    <text evidence="15">The sequence shown here is derived from an EMBL/GenBank/DDBJ whole genome shotgun (WGS) entry which is preliminary data.</text>
</comment>
<evidence type="ECO:0000256" key="14">
    <source>
        <dbReference type="SAM" id="MobiDB-lite"/>
    </source>
</evidence>
<keyword evidence="11" id="KW-0206">Cytoskeleton</keyword>
<dbReference type="Proteomes" id="UP001165289">
    <property type="component" value="Unassembled WGS sequence"/>
</dbReference>
<comment type="function">
    <text evidence="1">Microtubule-binding protein that localizes to the microtubular manchette of elongating spermatids.</text>
</comment>
<dbReference type="AlphaFoldDB" id="A0AAV7K1D5"/>
<evidence type="ECO:0000256" key="3">
    <source>
        <dbReference type="ARBA" id="ARBA00004245"/>
    </source>
</evidence>
<sequence length="289" mass="32829">MSSAELMPLCIPISEVDSLNEDTINTPASSLNGEERVLIEKDGKFELIKAQEIEASPLPIESTPVDLTENKHILTQPNHLKTSKPKHTKDSNVITKSKREVKRTDSTRRIPATSVVTEPSNIIQGLSAFNSTPSLPQSKPRSRPNTQPHTSMTSPSIIQVRPQTAPLDYNPSSSLYSIRDSERRKLAQEAFLAWLDMKDKQLIEVSRSKREFGRDSTLDMDKKKANAYLAWMKNKRKQILSEIEAKDKMETKITKDIKPESKTPFDKWLKKKKNTSTLTLTSFQRQKQK</sequence>
<organism evidence="15 16">
    <name type="scientific">Oopsacas minuta</name>
    <dbReference type="NCBI Taxonomy" id="111878"/>
    <lineage>
        <taxon>Eukaryota</taxon>
        <taxon>Metazoa</taxon>
        <taxon>Porifera</taxon>
        <taxon>Hexactinellida</taxon>
        <taxon>Hexasterophora</taxon>
        <taxon>Lyssacinosida</taxon>
        <taxon>Leucopsacidae</taxon>
        <taxon>Oopsacas</taxon>
    </lineage>
</organism>
<comment type="subcellular location">
    <subcellularLocation>
        <location evidence="2">Cell projection</location>
        <location evidence="2">Cilium</location>
        <location evidence="2">Flagellum</location>
    </subcellularLocation>
    <subcellularLocation>
        <location evidence="3">Cytoplasm</location>
        <location evidence="3">Cytoskeleton</location>
    </subcellularLocation>
</comment>
<evidence type="ECO:0000313" key="15">
    <source>
        <dbReference type="EMBL" id="KAI6654575.1"/>
    </source>
</evidence>
<evidence type="ECO:0000256" key="11">
    <source>
        <dbReference type="ARBA" id="ARBA00023212"/>
    </source>
</evidence>
<evidence type="ECO:0000256" key="8">
    <source>
        <dbReference type="ARBA" id="ARBA00022846"/>
    </source>
</evidence>
<evidence type="ECO:0000256" key="6">
    <source>
        <dbReference type="ARBA" id="ARBA00022490"/>
    </source>
</evidence>
<evidence type="ECO:0000256" key="2">
    <source>
        <dbReference type="ARBA" id="ARBA00004230"/>
    </source>
</evidence>
<evidence type="ECO:0000256" key="12">
    <source>
        <dbReference type="ARBA" id="ARBA00023273"/>
    </source>
</evidence>
<comment type="subunit">
    <text evidence="13">Homodimer. Interacts with HOOK1. Interacts with HOOK2. Interacts with HOOK3.</text>
</comment>
<gene>
    <name evidence="15" type="ORF">LOD99_971</name>
</gene>
<evidence type="ECO:0000256" key="1">
    <source>
        <dbReference type="ARBA" id="ARBA00002213"/>
    </source>
</evidence>
<evidence type="ECO:0000313" key="16">
    <source>
        <dbReference type="Proteomes" id="UP001165289"/>
    </source>
</evidence>
<name>A0AAV7K1D5_9METZ</name>
<comment type="similarity">
    <text evidence="4">Belongs to the CCDC181 family.</text>
</comment>
<reference evidence="15 16" key="1">
    <citation type="journal article" date="2023" name="BMC Biol.">
        <title>The compact genome of the sponge Oopsacas minuta (Hexactinellida) is lacking key metazoan core genes.</title>
        <authorList>
            <person name="Santini S."/>
            <person name="Schenkelaars Q."/>
            <person name="Jourda C."/>
            <person name="Duchesne M."/>
            <person name="Belahbib H."/>
            <person name="Rocher C."/>
            <person name="Selva M."/>
            <person name="Riesgo A."/>
            <person name="Vervoort M."/>
            <person name="Leys S.P."/>
            <person name="Kodjabachian L."/>
            <person name="Le Bivic A."/>
            <person name="Borchiellini C."/>
            <person name="Claverie J.M."/>
            <person name="Renard E."/>
        </authorList>
    </citation>
    <scope>NUCLEOTIDE SEQUENCE [LARGE SCALE GENOMIC DNA]</scope>
    <source>
        <strain evidence="15">SPO-2</strain>
    </source>
</reference>
<evidence type="ECO:0000256" key="13">
    <source>
        <dbReference type="ARBA" id="ARBA00047162"/>
    </source>
</evidence>
<dbReference type="GO" id="GO:0031514">
    <property type="term" value="C:motile cilium"/>
    <property type="evidence" value="ECO:0007669"/>
    <property type="project" value="UniProtKB-SubCell"/>
</dbReference>
<keyword evidence="10" id="KW-0969">Cilium</keyword>
<evidence type="ECO:0000256" key="4">
    <source>
        <dbReference type="ARBA" id="ARBA00005737"/>
    </source>
</evidence>
<evidence type="ECO:0000256" key="7">
    <source>
        <dbReference type="ARBA" id="ARBA00022701"/>
    </source>
</evidence>